<comment type="caution">
    <text evidence="2">The sequence shown here is derived from an EMBL/GenBank/DDBJ whole genome shotgun (WGS) entry which is preliminary data.</text>
</comment>
<dbReference type="PANTHER" id="PTHR14303">
    <property type="entry name" value="DNA POLYMERASE DELTA SUBUNIT 4"/>
    <property type="match status" value="1"/>
</dbReference>
<sequence length="117" mass="13839">MKRFYRQRKSTTNKSSSKSRKKSKVVEKCPEDYSSEEHVLRMFDMNMKYGPCLGLTRLQRWERAHKMSLNPPEQIKCLLEGDKAQLKCLWHKLSIHGGTLTIKETREGTSFIERIDY</sequence>
<proteinExistence type="predicted"/>
<dbReference type="GO" id="GO:0006261">
    <property type="term" value="P:DNA-templated DNA replication"/>
    <property type="evidence" value="ECO:0007669"/>
    <property type="project" value="TreeGrafter"/>
</dbReference>
<accession>A0A445GT49</accession>
<dbReference type="InterPro" id="IPR007218">
    <property type="entry name" value="DNA_pol_delta_4"/>
</dbReference>
<dbReference type="EMBL" id="QZWG01000015">
    <property type="protein sequence ID" value="RZB64458.1"/>
    <property type="molecule type" value="Genomic_DNA"/>
</dbReference>
<evidence type="ECO:0000313" key="3">
    <source>
        <dbReference type="Proteomes" id="UP000289340"/>
    </source>
</evidence>
<dbReference type="PANTHER" id="PTHR14303:SF0">
    <property type="entry name" value="DNA POLYMERASE DELTA SUBUNIT 4"/>
    <property type="match status" value="1"/>
</dbReference>
<reference evidence="2 3" key="1">
    <citation type="submission" date="2018-09" db="EMBL/GenBank/DDBJ databases">
        <title>A high-quality reference genome of wild soybean provides a powerful tool to mine soybean genomes.</title>
        <authorList>
            <person name="Xie M."/>
            <person name="Chung C.Y.L."/>
            <person name="Li M.-W."/>
            <person name="Wong F.-L."/>
            <person name="Chan T.-F."/>
            <person name="Lam H.-M."/>
        </authorList>
    </citation>
    <scope>NUCLEOTIDE SEQUENCE [LARGE SCALE GENOMIC DNA]</scope>
    <source>
        <strain evidence="3">cv. W05</strain>
        <tissue evidence="2">Hypocotyl of etiolated seedlings</tissue>
    </source>
</reference>
<feature type="region of interest" description="Disordered" evidence="1">
    <location>
        <begin position="1"/>
        <end position="26"/>
    </location>
</feature>
<dbReference type="GO" id="GO:0003887">
    <property type="term" value="F:DNA-directed DNA polymerase activity"/>
    <property type="evidence" value="ECO:0007669"/>
    <property type="project" value="TreeGrafter"/>
</dbReference>
<feature type="compositionally biased region" description="Basic residues" evidence="1">
    <location>
        <begin position="1"/>
        <end position="23"/>
    </location>
</feature>
<evidence type="ECO:0000256" key="1">
    <source>
        <dbReference type="SAM" id="MobiDB-lite"/>
    </source>
</evidence>
<dbReference type="GO" id="GO:0000731">
    <property type="term" value="P:DNA synthesis involved in DNA repair"/>
    <property type="evidence" value="ECO:0007669"/>
    <property type="project" value="InterPro"/>
</dbReference>
<dbReference type="AlphaFoldDB" id="A0A445GT49"/>
<dbReference type="Proteomes" id="UP000289340">
    <property type="component" value="Chromosome 15"/>
</dbReference>
<keyword evidence="3" id="KW-1185">Reference proteome</keyword>
<protein>
    <submittedName>
        <fullName evidence="2">DNA polymerase delta subunit 4</fullName>
    </submittedName>
</protein>
<evidence type="ECO:0000313" key="2">
    <source>
        <dbReference type="EMBL" id="RZB64458.1"/>
    </source>
</evidence>
<dbReference type="SMR" id="A0A445GT49"/>
<dbReference type="Pfam" id="PF04081">
    <property type="entry name" value="DNA_pol_delta_4"/>
    <property type="match status" value="1"/>
</dbReference>
<name>A0A445GT49_GLYSO</name>
<organism evidence="2 3">
    <name type="scientific">Glycine soja</name>
    <name type="common">Wild soybean</name>
    <dbReference type="NCBI Taxonomy" id="3848"/>
    <lineage>
        <taxon>Eukaryota</taxon>
        <taxon>Viridiplantae</taxon>
        <taxon>Streptophyta</taxon>
        <taxon>Embryophyta</taxon>
        <taxon>Tracheophyta</taxon>
        <taxon>Spermatophyta</taxon>
        <taxon>Magnoliopsida</taxon>
        <taxon>eudicotyledons</taxon>
        <taxon>Gunneridae</taxon>
        <taxon>Pentapetalae</taxon>
        <taxon>rosids</taxon>
        <taxon>fabids</taxon>
        <taxon>Fabales</taxon>
        <taxon>Fabaceae</taxon>
        <taxon>Papilionoideae</taxon>
        <taxon>50 kb inversion clade</taxon>
        <taxon>NPAAA clade</taxon>
        <taxon>indigoferoid/millettioid clade</taxon>
        <taxon>Phaseoleae</taxon>
        <taxon>Glycine</taxon>
        <taxon>Glycine subgen. Soja</taxon>
    </lineage>
</organism>
<dbReference type="GO" id="GO:0043625">
    <property type="term" value="C:delta DNA polymerase complex"/>
    <property type="evidence" value="ECO:0007669"/>
    <property type="project" value="TreeGrafter"/>
</dbReference>
<gene>
    <name evidence="2" type="ORF">D0Y65_040811</name>
</gene>